<feature type="chain" id="PRO_5019586954" description="prolyl oligopeptidase" evidence="6">
    <location>
        <begin position="23"/>
        <end position="731"/>
    </location>
</feature>
<feature type="signal peptide" evidence="6">
    <location>
        <begin position="1"/>
        <end position="22"/>
    </location>
</feature>
<keyword evidence="5" id="KW-0720">Serine protease</keyword>
<feature type="domain" description="Peptidase S9A N-terminal" evidence="8">
    <location>
        <begin position="33"/>
        <end position="438"/>
    </location>
</feature>
<evidence type="ECO:0000313" key="9">
    <source>
        <dbReference type="EMBL" id="RUT68608.1"/>
    </source>
</evidence>
<name>A0A434A2I6_9FLAO</name>
<dbReference type="InterPro" id="IPR029058">
    <property type="entry name" value="AB_hydrolase_fold"/>
</dbReference>
<dbReference type="GO" id="GO:0005829">
    <property type="term" value="C:cytosol"/>
    <property type="evidence" value="ECO:0007669"/>
    <property type="project" value="TreeGrafter"/>
</dbReference>
<evidence type="ECO:0000259" key="8">
    <source>
        <dbReference type="Pfam" id="PF02897"/>
    </source>
</evidence>
<comment type="catalytic activity">
    <reaction evidence="1">
        <text>Hydrolysis of Pro-|-Xaa &gt;&gt; Ala-|-Xaa in oligopeptides.</text>
        <dbReference type="EC" id="3.4.21.26"/>
    </reaction>
</comment>
<evidence type="ECO:0000256" key="5">
    <source>
        <dbReference type="ARBA" id="ARBA00022825"/>
    </source>
</evidence>
<keyword evidence="3" id="KW-0645">Protease</keyword>
<dbReference type="InterPro" id="IPR051167">
    <property type="entry name" value="Prolyl_oligopep/macrocyclase"/>
</dbReference>
<evidence type="ECO:0000256" key="4">
    <source>
        <dbReference type="ARBA" id="ARBA00022801"/>
    </source>
</evidence>
<dbReference type="GO" id="GO:0004252">
    <property type="term" value="F:serine-type endopeptidase activity"/>
    <property type="evidence" value="ECO:0007669"/>
    <property type="project" value="UniProtKB-EC"/>
</dbReference>
<comment type="caution">
    <text evidence="9">The sequence shown here is derived from an EMBL/GenBank/DDBJ whole genome shotgun (WGS) entry which is preliminary data.</text>
</comment>
<evidence type="ECO:0000256" key="1">
    <source>
        <dbReference type="ARBA" id="ARBA00001070"/>
    </source>
</evidence>
<evidence type="ECO:0000256" key="6">
    <source>
        <dbReference type="SAM" id="SignalP"/>
    </source>
</evidence>
<sequence length="731" mass="83076">MIEKIALLHLMFLLSFSFPVFSQDLTVSEKLNEDSRSNTKIMDNFQYLENLQNDTVQKWFKDHNNRARYVLDNISGRNELVEKFIEFEKRKSFSVALLTISENNSFYYLKRSLTDKSDKLYLKETGKEEVLLFDAADYKKETGNIYTISYLKPSWNATKIALSFTKNGEEIAEIAFLDLKTKKLLPTIISNCWPSEIGGINWLPDDSGIIYVNIPDIDTKSSNYLLDTEAVLYKIGDDASGHRVLFSKKNNPELQIVRSDFPIIKKIDLKDKYILASLSGAAIYLDYYYADINDLKKPKIEWKALYKKSDRLLNPLLINDDLYCISANNASNFKIISTKISTINFNAPEVIVKENTKEIIDDFVVNSDGLFYSTKKNGVEAKLYLVKNGKIKNIDLPVKAGNIYLTSTDKYSTGLRITTSGWLESNRIFNYKSSENKLIEYKTAPVVSYPEFDDFTVAEIEIPSYDGVLVPVSIIYKKKLKRDKKNYVMLDGYGVYGISKSPRFQPTLLTWVLNGGIYVISHVRGGGEKGDEWHESGMKKNKPNTWKDFIATAEYLIKSDITTKDRIAVLSGSAGGILVGRAVTERPDLFKVMICYDGFLNPLRIAKAPNGPNSMKELGDPLIKAELDMLAEIDSFHHLQEGINYPACLISVGMNDARVAPWMSAKFVAKLESIKSSKNEILFAVNYDAGHGINSSNLQLYNNYADEFAYALWQMGHPKFKFSKENYNVRQ</sequence>
<dbReference type="Proteomes" id="UP000288102">
    <property type="component" value="Unassembled WGS sequence"/>
</dbReference>
<organism evidence="9 10">
    <name type="scientific">Flavobacterium cupreum</name>
    <dbReference type="NCBI Taxonomy" id="2133766"/>
    <lineage>
        <taxon>Bacteria</taxon>
        <taxon>Pseudomonadati</taxon>
        <taxon>Bacteroidota</taxon>
        <taxon>Flavobacteriia</taxon>
        <taxon>Flavobacteriales</taxon>
        <taxon>Flavobacteriaceae</taxon>
        <taxon>Flavobacterium</taxon>
    </lineage>
</organism>
<evidence type="ECO:0000256" key="3">
    <source>
        <dbReference type="ARBA" id="ARBA00022670"/>
    </source>
</evidence>
<evidence type="ECO:0000259" key="7">
    <source>
        <dbReference type="Pfam" id="PF00326"/>
    </source>
</evidence>
<gene>
    <name evidence="9" type="ORF">D0817_19815</name>
</gene>
<dbReference type="InterPro" id="IPR023302">
    <property type="entry name" value="Pept_S9A_N"/>
</dbReference>
<dbReference type="InterPro" id="IPR002470">
    <property type="entry name" value="Peptidase_S9A"/>
</dbReference>
<feature type="domain" description="Peptidase S9 prolyl oligopeptidase catalytic" evidence="7">
    <location>
        <begin position="508"/>
        <end position="716"/>
    </location>
</feature>
<keyword evidence="4" id="KW-0378">Hydrolase</keyword>
<dbReference type="Gene3D" id="3.40.50.1820">
    <property type="entry name" value="alpha/beta hydrolase"/>
    <property type="match status" value="1"/>
</dbReference>
<reference evidence="10" key="1">
    <citation type="journal article" date="2019" name="Syst. Appl. Microbiol.">
        <title>Flavobacterium circumlabens sp. nov. and Flavobacterium cupreum sp. nov., two psychrotrophic species isolated from Antarctic environmental samples.</title>
        <authorList>
            <person name="Kralova S."/>
            <person name="Busse H.-J."/>
            <person name="Svec P."/>
            <person name="Maslanova I."/>
            <person name="Stankova E."/>
            <person name="Bartak M."/>
            <person name="Sedlacek I."/>
        </authorList>
    </citation>
    <scope>NUCLEOTIDE SEQUENCE [LARGE SCALE GENOMIC DNA]</scope>
    <source>
        <strain evidence="10">CCM 8825</strain>
    </source>
</reference>
<dbReference type="OrthoDB" id="9801421at2"/>
<dbReference type="AlphaFoldDB" id="A0A434A2I6"/>
<dbReference type="Gene3D" id="2.130.10.120">
    <property type="entry name" value="Prolyl oligopeptidase, N-terminal domain"/>
    <property type="match status" value="1"/>
</dbReference>
<keyword evidence="6" id="KW-0732">Signal</keyword>
<proteinExistence type="predicted"/>
<dbReference type="SUPFAM" id="SSF53474">
    <property type="entry name" value="alpha/beta-Hydrolases"/>
    <property type="match status" value="1"/>
</dbReference>
<dbReference type="GO" id="GO:0006508">
    <property type="term" value="P:proteolysis"/>
    <property type="evidence" value="ECO:0007669"/>
    <property type="project" value="UniProtKB-KW"/>
</dbReference>
<dbReference type="InterPro" id="IPR001375">
    <property type="entry name" value="Peptidase_S9_cat"/>
</dbReference>
<dbReference type="EMBL" id="QWDM01000015">
    <property type="protein sequence ID" value="RUT68608.1"/>
    <property type="molecule type" value="Genomic_DNA"/>
</dbReference>
<accession>A0A434A2I6</accession>
<dbReference type="Pfam" id="PF00326">
    <property type="entry name" value="Peptidase_S9"/>
    <property type="match status" value="1"/>
</dbReference>
<dbReference type="RefSeq" id="WP_127340052.1">
    <property type="nucleotide sequence ID" value="NZ_QWDM01000015.1"/>
</dbReference>
<evidence type="ECO:0000256" key="2">
    <source>
        <dbReference type="ARBA" id="ARBA00011897"/>
    </source>
</evidence>
<dbReference type="PANTHER" id="PTHR42881:SF2">
    <property type="entry name" value="PROLYL ENDOPEPTIDASE"/>
    <property type="match status" value="1"/>
</dbReference>
<dbReference type="Pfam" id="PF02897">
    <property type="entry name" value="Peptidase_S9_N"/>
    <property type="match status" value="1"/>
</dbReference>
<dbReference type="PRINTS" id="PR00862">
    <property type="entry name" value="PROLIGOPTASE"/>
</dbReference>
<dbReference type="PANTHER" id="PTHR42881">
    <property type="entry name" value="PROLYL ENDOPEPTIDASE"/>
    <property type="match status" value="1"/>
</dbReference>
<keyword evidence="10" id="KW-1185">Reference proteome</keyword>
<dbReference type="EC" id="3.4.21.26" evidence="2"/>
<dbReference type="GO" id="GO:0070012">
    <property type="term" value="F:oligopeptidase activity"/>
    <property type="evidence" value="ECO:0007669"/>
    <property type="project" value="TreeGrafter"/>
</dbReference>
<protein>
    <recommendedName>
        <fullName evidence="2">prolyl oligopeptidase</fullName>
        <ecNumber evidence="2">3.4.21.26</ecNumber>
    </recommendedName>
</protein>
<evidence type="ECO:0000313" key="10">
    <source>
        <dbReference type="Proteomes" id="UP000288102"/>
    </source>
</evidence>
<dbReference type="SUPFAM" id="SSF50993">
    <property type="entry name" value="Peptidase/esterase 'gauge' domain"/>
    <property type="match status" value="1"/>
</dbReference>